<sequence length="358" mass="41724">MPRQIFRNRVIAAAGPLPGLLTVENLRHWTQLRKGRFAEQLDEDVTHLLCTRDQFNRKAPAIKEALKRGKRLHIVHHDWFEFSAVHEKREHERDYSMRNILAKQNFAKREKARIEKGKLDGEKFVNTNMFHIYNDREFFSYQIDLTRNDLDNGEPGQRYTLCLWESDAKPHLYWFTAKFLKKRGDTQPSYHRPSPCSGKWRDEMHYFNEFFKIKTGIEWEDRVLKEKTMPVSFFQYSPPTDGKPVGRRLRFDYEYCREVNAGLRGLPWPPPAESLAGPVPDGEASQSAATPNLSESVDDEQSQEDDSRQDEEEVGSAIDVRPPDDARPEEGPSPEFHMDMPYPDPLEFDVPEAPGEET</sequence>
<dbReference type="PROSITE" id="PS50172">
    <property type="entry name" value="BRCT"/>
    <property type="match status" value="1"/>
</dbReference>
<feature type="compositionally biased region" description="Acidic residues" evidence="1">
    <location>
        <begin position="346"/>
        <end position="358"/>
    </location>
</feature>
<feature type="compositionally biased region" description="Polar residues" evidence="1">
    <location>
        <begin position="284"/>
        <end position="293"/>
    </location>
</feature>
<dbReference type="Gene3D" id="3.40.50.10190">
    <property type="entry name" value="BRCT domain"/>
    <property type="match status" value="1"/>
</dbReference>
<dbReference type="AlphaFoldDB" id="A0A084QTY1"/>
<feature type="domain" description="BRCT" evidence="2">
    <location>
        <begin position="1"/>
        <end position="97"/>
    </location>
</feature>
<feature type="compositionally biased region" description="Acidic residues" evidence="1">
    <location>
        <begin position="296"/>
        <end position="314"/>
    </location>
</feature>
<protein>
    <recommendedName>
        <fullName evidence="2">BRCT domain-containing protein</fullName>
    </recommendedName>
</protein>
<dbReference type="STRING" id="1283841.A0A084QTY1"/>
<dbReference type="CDD" id="cd00027">
    <property type="entry name" value="BRCT"/>
    <property type="match status" value="1"/>
</dbReference>
<evidence type="ECO:0000259" key="2">
    <source>
        <dbReference type="PROSITE" id="PS50172"/>
    </source>
</evidence>
<dbReference type="OMA" id="WFYLEEK"/>
<dbReference type="OrthoDB" id="342264at2759"/>
<feature type="region of interest" description="Disordered" evidence="1">
    <location>
        <begin position="266"/>
        <end position="358"/>
    </location>
</feature>
<feature type="compositionally biased region" description="Basic and acidic residues" evidence="1">
    <location>
        <begin position="321"/>
        <end position="330"/>
    </location>
</feature>
<accession>A0A084QTY1</accession>
<evidence type="ECO:0000313" key="3">
    <source>
        <dbReference type="EMBL" id="KFA67416.1"/>
    </source>
</evidence>
<dbReference type="InterPro" id="IPR036420">
    <property type="entry name" value="BRCT_dom_sf"/>
</dbReference>
<proteinExistence type="predicted"/>
<dbReference type="InterPro" id="IPR001357">
    <property type="entry name" value="BRCT_dom"/>
</dbReference>
<dbReference type="InParanoid" id="A0A084QTY1"/>
<reference evidence="3 4" key="1">
    <citation type="journal article" date="2014" name="BMC Genomics">
        <title>Comparative genome sequencing reveals chemotype-specific gene clusters in the toxigenic black mold Stachybotrys.</title>
        <authorList>
            <person name="Semeiks J."/>
            <person name="Borek D."/>
            <person name="Otwinowski Z."/>
            <person name="Grishin N.V."/>
        </authorList>
    </citation>
    <scope>NUCLEOTIDE SEQUENCE [LARGE SCALE GENOMIC DNA]</scope>
    <source>
        <strain evidence="3 4">IBT 40285</strain>
    </source>
</reference>
<evidence type="ECO:0000256" key="1">
    <source>
        <dbReference type="SAM" id="MobiDB-lite"/>
    </source>
</evidence>
<evidence type="ECO:0000313" key="4">
    <source>
        <dbReference type="Proteomes" id="UP000028524"/>
    </source>
</evidence>
<name>A0A084QTY1_STAC4</name>
<dbReference type="SUPFAM" id="SSF52113">
    <property type="entry name" value="BRCT domain"/>
    <property type="match status" value="1"/>
</dbReference>
<dbReference type="Proteomes" id="UP000028524">
    <property type="component" value="Unassembled WGS sequence"/>
</dbReference>
<organism evidence="3 4">
    <name type="scientific">Stachybotrys chlorohalonatus (strain IBT 40285)</name>
    <dbReference type="NCBI Taxonomy" id="1283841"/>
    <lineage>
        <taxon>Eukaryota</taxon>
        <taxon>Fungi</taxon>
        <taxon>Dikarya</taxon>
        <taxon>Ascomycota</taxon>
        <taxon>Pezizomycotina</taxon>
        <taxon>Sordariomycetes</taxon>
        <taxon>Hypocreomycetidae</taxon>
        <taxon>Hypocreales</taxon>
        <taxon>Stachybotryaceae</taxon>
        <taxon>Stachybotrys</taxon>
    </lineage>
</organism>
<keyword evidence="4" id="KW-1185">Reference proteome</keyword>
<gene>
    <name evidence="3" type="ORF">S40285_00154</name>
</gene>
<dbReference type="EMBL" id="KL660192">
    <property type="protein sequence ID" value="KFA67416.1"/>
    <property type="molecule type" value="Genomic_DNA"/>
</dbReference>
<dbReference type="HOGENOM" id="CLU_048607_2_0_1"/>